<reference evidence="2" key="1">
    <citation type="journal article" date="2023" name="Mol. Phylogenet. Evol.">
        <title>Genome-scale phylogeny and comparative genomics of the fungal order Sordariales.</title>
        <authorList>
            <person name="Hensen N."/>
            <person name="Bonometti L."/>
            <person name="Westerberg I."/>
            <person name="Brannstrom I.O."/>
            <person name="Guillou S."/>
            <person name="Cros-Aarteil S."/>
            <person name="Calhoun S."/>
            <person name="Haridas S."/>
            <person name="Kuo A."/>
            <person name="Mondo S."/>
            <person name="Pangilinan J."/>
            <person name="Riley R."/>
            <person name="LaButti K."/>
            <person name="Andreopoulos B."/>
            <person name="Lipzen A."/>
            <person name="Chen C."/>
            <person name="Yan M."/>
            <person name="Daum C."/>
            <person name="Ng V."/>
            <person name="Clum A."/>
            <person name="Steindorff A."/>
            <person name="Ohm R.A."/>
            <person name="Martin F."/>
            <person name="Silar P."/>
            <person name="Natvig D.O."/>
            <person name="Lalanne C."/>
            <person name="Gautier V."/>
            <person name="Ament-Velasquez S.L."/>
            <person name="Kruys A."/>
            <person name="Hutchinson M.I."/>
            <person name="Powell A.J."/>
            <person name="Barry K."/>
            <person name="Miller A.N."/>
            <person name="Grigoriev I.V."/>
            <person name="Debuchy R."/>
            <person name="Gladieux P."/>
            <person name="Hiltunen Thoren M."/>
            <person name="Johannesson H."/>
        </authorList>
    </citation>
    <scope>NUCLEOTIDE SEQUENCE</scope>
    <source>
        <strain evidence="2">CBS 232.78</strain>
    </source>
</reference>
<evidence type="ECO:0000313" key="3">
    <source>
        <dbReference type="Proteomes" id="UP001285441"/>
    </source>
</evidence>
<sequence length="135" mass="15357">MMCCWPPLFQPTYNTLALLIFKVKPTLRYYNHLKTINGCFSASPQHPDYTSLTMSPTYTMSAHLCKQIYSSWRQTKQTSDSSPLPSPPTSYTPPSYFQRSPSPEKRSMDTDRSDSSSSQPTSQQPASSSWKWGSR</sequence>
<keyword evidence="3" id="KW-1185">Reference proteome</keyword>
<evidence type="ECO:0000256" key="1">
    <source>
        <dbReference type="SAM" id="MobiDB-lite"/>
    </source>
</evidence>
<proteinExistence type="predicted"/>
<reference evidence="2" key="2">
    <citation type="submission" date="2023-06" db="EMBL/GenBank/DDBJ databases">
        <authorList>
            <consortium name="Lawrence Berkeley National Laboratory"/>
            <person name="Haridas S."/>
            <person name="Hensen N."/>
            <person name="Bonometti L."/>
            <person name="Westerberg I."/>
            <person name="Brannstrom I.O."/>
            <person name="Guillou S."/>
            <person name="Cros-Aarteil S."/>
            <person name="Calhoun S."/>
            <person name="Kuo A."/>
            <person name="Mondo S."/>
            <person name="Pangilinan J."/>
            <person name="Riley R."/>
            <person name="LaButti K."/>
            <person name="Andreopoulos B."/>
            <person name="Lipzen A."/>
            <person name="Chen C."/>
            <person name="Yanf M."/>
            <person name="Daum C."/>
            <person name="Ng V."/>
            <person name="Clum A."/>
            <person name="Steindorff A."/>
            <person name="Ohm R."/>
            <person name="Martin F."/>
            <person name="Silar P."/>
            <person name="Natvig D."/>
            <person name="Lalanne C."/>
            <person name="Gautier V."/>
            <person name="Ament-velasquez S.L."/>
            <person name="Kruys A."/>
            <person name="Hutchinson M.I."/>
            <person name="Powell A.J."/>
            <person name="Barry K."/>
            <person name="Miller A.N."/>
            <person name="Grigoriev I.V."/>
            <person name="Debuchy R."/>
            <person name="Gladieux P."/>
            <person name="Thoren M.H."/>
            <person name="Johannesson H."/>
        </authorList>
    </citation>
    <scope>NUCLEOTIDE SEQUENCE</scope>
    <source>
        <strain evidence="2">CBS 232.78</strain>
    </source>
</reference>
<feature type="compositionally biased region" description="Low complexity" evidence="1">
    <location>
        <begin position="115"/>
        <end position="129"/>
    </location>
</feature>
<dbReference type="EMBL" id="JAULSW010000006">
    <property type="protein sequence ID" value="KAK3378096.1"/>
    <property type="molecule type" value="Genomic_DNA"/>
</dbReference>
<gene>
    <name evidence="2" type="ORF">B0H63DRAFT_525347</name>
</gene>
<accession>A0AAE0KK33</accession>
<dbReference type="Proteomes" id="UP001285441">
    <property type="component" value="Unassembled WGS sequence"/>
</dbReference>
<name>A0AAE0KK33_9PEZI</name>
<protein>
    <submittedName>
        <fullName evidence="2">Uncharacterized protein</fullName>
    </submittedName>
</protein>
<dbReference type="AlphaFoldDB" id="A0AAE0KK33"/>
<evidence type="ECO:0000313" key="2">
    <source>
        <dbReference type="EMBL" id="KAK3378096.1"/>
    </source>
</evidence>
<feature type="region of interest" description="Disordered" evidence="1">
    <location>
        <begin position="74"/>
        <end position="135"/>
    </location>
</feature>
<comment type="caution">
    <text evidence="2">The sequence shown here is derived from an EMBL/GenBank/DDBJ whole genome shotgun (WGS) entry which is preliminary data.</text>
</comment>
<feature type="compositionally biased region" description="Basic and acidic residues" evidence="1">
    <location>
        <begin position="102"/>
        <end position="114"/>
    </location>
</feature>
<organism evidence="2 3">
    <name type="scientific">Podospora didyma</name>
    <dbReference type="NCBI Taxonomy" id="330526"/>
    <lineage>
        <taxon>Eukaryota</taxon>
        <taxon>Fungi</taxon>
        <taxon>Dikarya</taxon>
        <taxon>Ascomycota</taxon>
        <taxon>Pezizomycotina</taxon>
        <taxon>Sordariomycetes</taxon>
        <taxon>Sordariomycetidae</taxon>
        <taxon>Sordariales</taxon>
        <taxon>Podosporaceae</taxon>
        <taxon>Podospora</taxon>
    </lineage>
</organism>